<reference evidence="2 3" key="1">
    <citation type="submission" date="2017-08" db="EMBL/GenBank/DDBJ databases">
        <title>Genome sequence of Streptomyces albireticuli NRRL B-1670.</title>
        <authorList>
            <person name="Graham D.E."/>
            <person name="Mahan K.M."/>
            <person name="Klingeman D.M."/>
            <person name="Hettich R.L."/>
            <person name="Parry R.J."/>
            <person name="Spain J.C."/>
        </authorList>
    </citation>
    <scope>NUCLEOTIDE SEQUENCE [LARGE SCALE GENOMIC DNA]</scope>
    <source>
        <strain evidence="2 3">NRRL B-1670</strain>
    </source>
</reference>
<feature type="region of interest" description="Disordered" evidence="1">
    <location>
        <begin position="1"/>
        <end position="23"/>
    </location>
</feature>
<dbReference type="Proteomes" id="UP000218944">
    <property type="component" value="Unassembled WGS sequence"/>
</dbReference>
<keyword evidence="3" id="KW-1185">Reference proteome</keyword>
<accession>A0A2A2D0Y9</accession>
<dbReference type="AlphaFoldDB" id="A0A2A2D0Y9"/>
<evidence type="ECO:0000313" key="2">
    <source>
        <dbReference type="EMBL" id="PAU45181.1"/>
    </source>
</evidence>
<protein>
    <submittedName>
        <fullName evidence="2">Uncharacterized protein</fullName>
    </submittedName>
</protein>
<organism evidence="2 3">
    <name type="scientific">Streptomyces albireticuli</name>
    <dbReference type="NCBI Taxonomy" id="1940"/>
    <lineage>
        <taxon>Bacteria</taxon>
        <taxon>Bacillati</taxon>
        <taxon>Actinomycetota</taxon>
        <taxon>Actinomycetes</taxon>
        <taxon>Kitasatosporales</taxon>
        <taxon>Streptomycetaceae</taxon>
        <taxon>Streptomyces</taxon>
    </lineage>
</organism>
<gene>
    <name evidence="2" type="ORF">CK936_30960</name>
</gene>
<proteinExistence type="predicted"/>
<comment type="caution">
    <text evidence="2">The sequence shown here is derived from an EMBL/GenBank/DDBJ whole genome shotgun (WGS) entry which is preliminary data.</text>
</comment>
<sequence>MVKAAASESGESSLSAKSPTWAGLWPGGGSRIASRSRCPVQCFTASAILLTPAAWSGTDTSFPAEASAVMSQRLGTATMAISGMLSRPARPVRASVFPWRFLGETAL</sequence>
<dbReference type="EMBL" id="NSJV01000581">
    <property type="protein sequence ID" value="PAU45181.1"/>
    <property type="molecule type" value="Genomic_DNA"/>
</dbReference>
<feature type="compositionally biased region" description="Low complexity" evidence="1">
    <location>
        <begin position="1"/>
        <end position="18"/>
    </location>
</feature>
<name>A0A2A2D0Y9_9ACTN</name>
<evidence type="ECO:0000313" key="3">
    <source>
        <dbReference type="Proteomes" id="UP000218944"/>
    </source>
</evidence>
<evidence type="ECO:0000256" key="1">
    <source>
        <dbReference type="SAM" id="MobiDB-lite"/>
    </source>
</evidence>